<reference evidence="3 4" key="1">
    <citation type="submission" date="2019-03" db="EMBL/GenBank/DDBJ databases">
        <title>First draft genome of Liparis tanakae, snailfish: a comprehensive survey of snailfish specific genes.</title>
        <authorList>
            <person name="Kim W."/>
            <person name="Song I."/>
            <person name="Jeong J.-H."/>
            <person name="Kim D."/>
            <person name="Kim S."/>
            <person name="Ryu S."/>
            <person name="Song J.Y."/>
            <person name="Lee S.K."/>
        </authorList>
    </citation>
    <scope>NUCLEOTIDE SEQUENCE [LARGE SCALE GENOMIC DNA]</scope>
    <source>
        <tissue evidence="3">Muscle</tissue>
    </source>
</reference>
<evidence type="ECO:0000256" key="1">
    <source>
        <dbReference type="SAM" id="MobiDB-lite"/>
    </source>
</evidence>
<dbReference type="Proteomes" id="UP000314294">
    <property type="component" value="Unassembled WGS sequence"/>
</dbReference>
<gene>
    <name evidence="3" type="ORF">EYF80_064379</name>
</gene>
<sequence length="83" mass="8929">MVACSLLLSFSNLTLPSWSTVDTTFIMPAARKRRSQGYPPASRPRLLPSAPRGAARRSPVRSSSLKPMISIASRVSTNISPSS</sequence>
<keyword evidence="4" id="KW-1185">Reference proteome</keyword>
<name>A0A4Z2E9Q5_9TELE</name>
<dbReference type="EMBL" id="SRLO01012396">
    <property type="protein sequence ID" value="TNN25491.1"/>
    <property type="molecule type" value="Genomic_DNA"/>
</dbReference>
<evidence type="ECO:0008006" key="5">
    <source>
        <dbReference type="Google" id="ProtNLM"/>
    </source>
</evidence>
<feature type="signal peptide" evidence="2">
    <location>
        <begin position="1"/>
        <end position="19"/>
    </location>
</feature>
<comment type="caution">
    <text evidence="3">The sequence shown here is derived from an EMBL/GenBank/DDBJ whole genome shotgun (WGS) entry which is preliminary data.</text>
</comment>
<proteinExistence type="predicted"/>
<feature type="chain" id="PRO_5021454332" description="Secreted protein" evidence="2">
    <location>
        <begin position="20"/>
        <end position="83"/>
    </location>
</feature>
<keyword evidence="2" id="KW-0732">Signal</keyword>
<organism evidence="3 4">
    <name type="scientific">Liparis tanakae</name>
    <name type="common">Tanaka's snailfish</name>
    <dbReference type="NCBI Taxonomy" id="230148"/>
    <lineage>
        <taxon>Eukaryota</taxon>
        <taxon>Metazoa</taxon>
        <taxon>Chordata</taxon>
        <taxon>Craniata</taxon>
        <taxon>Vertebrata</taxon>
        <taxon>Euteleostomi</taxon>
        <taxon>Actinopterygii</taxon>
        <taxon>Neopterygii</taxon>
        <taxon>Teleostei</taxon>
        <taxon>Neoteleostei</taxon>
        <taxon>Acanthomorphata</taxon>
        <taxon>Eupercaria</taxon>
        <taxon>Perciformes</taxon>
        <taxon>Cottioidei</taxon>
        <taxon>Cottales</taxon>
        <taxon>Liparidae</taxon>
        <taxon>Liparis</taxon>
    </lineage>
</organism>
<evidence type="ECO:0000256" key="2">
    <source>
        <dbReference type="SAM" id="SignalP"/>
    </source>
</evidence>
<evidence type="ECO:0000313" key="4">
    <source>
        <dbReference type="Proteomes" id="UP000314294"/>
    </source>
</evidence>
<feature type="region of interest" description="Disordered" evidence="1">
    <location>
        <begin position="30"/>
        <end position="66"/>
    </location>
</feature>
<evidence type="ECO:0000313" key="3">
    <source>
        <dbReference type="EMBL" id="TNN25491.1"/>
    </source>
</evidence>
<protein>
    <recommendedName>
        <fullName evidence="5">Secreted protein</fullName>
    </recommendedName>
</protein>
<accession>A0A4Z2E9Q5</accession>
<dbReference type="AlphaFoldDB" id="A0A4Z2E9Q5"/>